<keyword evidence="3" id="KW-0547">Nucleotide-binding</keyword>
<dbReference type="InterPro" id="IPR011527">
    <property type="entry name" value="ABC1_TM_dom"/>
</dbReference>
<dbReference type="RefSeq" id="WP_013372710.1">
    <property type="nucleotide sequence ID" value="NC_014622.2"/>
</dbReference>
<dbReference type="InterPro" id="IPR036640">
    <property type="entry name" value="ABC1_TM_sf"/>
</dbReference>
<dbReference type="Gene3D" id="1.20.1560.10">
    <property type="entry name" value="ABC transporter type 1, transmembrane domain"/>
    <property type="match status" value="1"/>
</dbReference>
<evidence type="ECO:0000256" key="4">
    <source>
        <dbReference type="ARBA" id="ARBA00022840"/>
    </source>
</evidence>
<sequence length="557" mass="63456">MIVLEYLKKYLSKTRKYVFFYIAVTSVLWIIGIIVPYITGIYIDYLVSKSNISIILYFVLLLGIINIANILIQYLTALFSTKLNNLLLYEICNDIYQKIFKTKLSVFKDKDNAYLVDQINNDSSTVVDFFSNNISNLVLQVITIIVSGIIVLKADVLLCVIIFSLIPFYIFTYVVFRKKLYKANLKYKKEANEYYSKKVEQINKLVFIKKNVLFNEMNERLNKAFNSLFRVATSQVKTNYIFSNLNQFILIICYIFVIGIGGHKVVIGQMSVGQFTIINTYLSMIISSTSYLLSLASSYQETKVSIERLNDIMKSENDIYGSATLVELEKISIKKLGVKYSGESVFRDFSYDFSKGEIYGICGHNGSGKTTLLNTMIGLYSDLYTGEIAFNNCSIKDLDMLNMRRFKISYVEQNPEFLNLPIEEYLRFGINFSKETASNQNELINAFGLEGMITKSNLENILINENGSNFSGGEKQKLSLIRALSKDSFLTILDEPTSALDSKSVSGLVEILTKQKSRKITIVVSHDQRLLAACDHILNIEIQKERDDIGFHSYGVL</sequence>
<evidence type="ECO:0000259" key="8">
    <source>
        <dbReference type="PROSITE" id="PS50893"/>
    </source>
</evidence>
<dbReference type="CDD" id="cd07346">
    <property type="entry name" value="ABC_6TM_exporters"/>
    <property type="match status" value="1"/>
</dbReference>
<dbReference type="Pfam" id="PF00005">
    <property type="entry name" value="ABC_tran"/>
    <property type="match status" value="1"/>
</dbReference>
<dbReference type="STRING" id="1406.LK13_06810"/>
<evidence type="ECO:0000313" key="10">
    <source>
        <dbReference type="EMBL" id="ADO58138.1"/>
    </source>
</evidence>
<dbReference type="EMBL" id="CP002213">
    <property type="protein sequence ID" value="ADO58138.1"/>
    <property type="molecule type" value="Genomic_DNA"/>
</dbReference>
<dbReference type="InterPro" id="IPR027417">
    <property type="entry name" value="P-loop_NTPase"/>
</dbReference>
<protein>
    <submittedName>
        <fullName evidence="10">Multidrug ABC transporter ATPase</fullName>
    </submittedName>
</protein>
<dbReference type="eggNOG" id="COG1132">
    <property type="taxonomic scope" value="Bacteria"/>
</dbReference>
<dbReference type="PROSITE" id="PS50893">
    <property type="entry name" value="ABC_TRANSPORTER_2"/>
    <property type="match status" value="1"/>
</dbReference>
<evidence type="ECO:0000256" key="7">
    <source>
        <dbReference type="SAM" id="Phobius"/>
    </source>
</evidence>
<comment type="subcellular location">
    <subcellularLocation>
        <location evidence="1">Cell membrane</location>
        <topology evidence="1">Multi-pass membrane protein</topology>
    </subcellularLocation>
</comment>
<dbReference type="GO" id="GO:0140359">
    <property type="term" value="F:ABC-type transporter activity"/>
    <property type="evidence" value="ECO:0007669"/>
    <property type="project" value="InterPro"/>
</dbReference>
<dbReference type="OrthoDB" id="9784332at2"/>
<keyword evidence="5 7" id="KW-1133">Transmembrane helix</keyword>
<feature type="domain" description="ABC transmembrane type-1" evidence="9">
    <location>
        <begin position="30"/>
        <end position="301"/>
    </location>
</feature>
<dbReference type="GO" id="GO:0005524">
    <property type="term" value="F:ATP binding"/>
    <property type="evidence" value="ECO:0007669"/>
    <property type="project" value="UniProtKB-KW"/>
</dbReference>
<dbReference type="SUPFAM" id="SSF52540">
    <property type="entry name" value="P-loop containing nucleoside triphosphate hydrolases"/>
    <property type="match status" value="1"/>
</dbReference>
<keyword evidence="2 7" id="KW-0812">Transmembrane</keyword>
<evidence type="ECO:0000259" key="9">
    <source>
        <dbReference type="PROSITE" id="PS50929"/>
    </source>
</evidence>
<dbReference type="GO" id="GO:0034040">
    <property type="term" value="F:ATPase-coupled lipid transmembrane transporter activity"/>
    <property type="evidence" value="ECO:0007669"/>
    <property type="project" value="TreeGrafter"/>
</dbReference>
<dbReference type="PANTHER" id="PTHR24221:SF654">
    <property type="entry name" value="ATP-BINDING CASSETTE SUB-FAMILY B MEMBER 6"/>
    <property type="match status" value="1"/>
</dbReference>
<evidence type="ECO:0000256" key="6">
    <source>
        <dbReference type="ARBA" id="ARBA00023136"/>
    </source>
</evidence>
<dbReference type="SUPFAM" id="SSF90123">
    <property type="entry name" value="ABC transporter transmembrane region"/>
    <property type="match status" value="1"/>
</dbReference>
<proteinExistence type="predicted"/>
<dbReference type="PROSITE" id="PS00211">
    <property type="entry name" value="ABC_TRANSPORTER_1"/>
    <property type="match status" value="1"/>
</dbReference>
<dbReference type="KEGG" id="ppm:PPSC2_19590"/>
<reference evidence="10 11" key="1">
    <citation type="journal article" date="2011" name="J. Bacteriol.">
        <title>Complete genome sequence of Paenibacillus polymyxa SC2, a strain of plant growth-promoting Rhizobacterium with broad-spectrum antimicrobial activity.</title>
        <authorList>
            <person name="Ma M."/>
            <person name="Wang C."/>
            <person name="Ding Y."/>
            <person name="Li L."/>
            <person name="Shen D."/>
            <person name="Jiang X."/>
            <person name="Guan D."/>
            <person name="Cao F."/>
            <person name="Chen H."/>
            <person name="Feng R."/>
            <person name="Wang X."/>
            <person name="Ge Y."/>
            <person name="Yao L."/>
            <person name="Bing X."/>
            <person name="Yang X."/>
            <person name="Li J."/>
            <person name="Du B."/>
        </authorList>
    </citation>
    <scope>NUCLEOTIDE SEQUENCE [LARGE SCALE GENOMIC DNA]</scope>
    <source>
        <strain evidence="10 11">SC2</strain>
    </source>
</reference>
<dbReference type="GO" id="GO:0016887">
    <property type="term" value="F:ATP hydrolysis activity"/>
    <property type="evidence" value="ECO:0007669"/>
    <property type="project" value="InterPro"/>
</dbReference>
<feature type="transmembrane region" description="Helical" evidence="7">
    <location>
        <begin position="20"/>
        <end position="43"/>
    </location>
</feature>
<feature type="transmembrane region" description="Helical" evidence="7">
    <location>
        <begin position="55"/>
        <end position="79"/>
    </location>
</feature>
<feature type="transmembrane region" description="Helical" evidence="7">
    <location>
        <begin position="278"/>
        <end position="299"/>
    </location>
</feature>
<dbReference type="Pfam" id="PF00664">
    <property type="entry name" value="ABC_membrane"/>
    <property type="match status" value="1"/>
</dbReference>
<evidence type="ECO:0000313" key="11">
    <source>
        <dbReference type="Proteomes" id="UP000006868"/>
    </source>
</evidence>
<keyword evidence="6 7" id="KW-0472">Membrane</keyword>
<evidence type="ECO:0000256" key="3">
    <source>
        <dbReference type="ARBA" id="ARBA00022741"/>
    </source>
</evidence>
<dbReference type="InterPro" id="IPR039421">
    <property type="entry name" value="Type_1_exporter"/>
</dbReference>
<feature type="transmembrane region" description="Helical" evidence="7">
    <location>
        <begin position="157"/>
        <end position="176"/>
    </location>
</feature>
<accession>E3EA05</accession>
<organism evidence="10 11">
    <name type="scientific">Paenibacillus polymyxa (strain SC2)</name>
    <name type="common">Bacillus polymyxa</name>
    <dbReference type="NCBI Taxonomy" id="886882"/>
    <lineage>
        <taxon>Bacteria</taxon>
        <taxon>Bacillati</taxon>
        <taxon>Bacillota</taxon>
        <taxon>Bacilli</taxon>
        <taxon>Bacillales</taxon>
        <taxon>Paenibacillaceae</taxon>
        <taxon>Paenibacillus</taxon>
    </lineage>
</organism>
<feature type="transmembrane region" description="Helical" evidence="7">
    <location>
        <begin position="248"/>
        <end position="266"/>
    </location>
</feature>
<dbReference type="AlphaFoldDB" id="E3EA05"/>
<dbReference type="PANTHER" id="PTHR24221">
    <property type="entry name" value="ATP-BINDING CASSETTE SUB-FAMILY B"/>
    <property type="match status" value="1"/>
</dbReference>
<dbReference type="InterPro" id="IPR003593">
    <property type="entry name" value="AAA+_ATPase"/>
</dbReference>
<dbReference type="InterPro" id="IPR017871">
    <property type="entry name" value="ABC_transporter-like_CS"/>
</dbReference>
<feature type="transmembrane region" description="Helical" evidence="7">
    <location>
        <begin position="134"/>
        <end position="152"/>
    </location>
</feature>
<keyword evidence="4" id="KW-0067">ATP-binding</keyword>
<name>E3EA05_PAEPS</name>
<evidence type="ECO:0000256" key="2">
    <source>
        <dbReference type="ARBA" id="ARBA00022692"/>
    </source>
</evidence>
<evidence type="ECO:0000256" key="5">
    <source>
        <dbReference type="ARBA" id="ARBA00022989"/>
    </source>
</evidence>
<dbReference type="InterPro" id="IPR003439">
    <property type="entry name" value="ABC_transporter-like_ATP-bd"/>
</dbReference>
<dbReference type="SMART" id="SM00382">
    <property type="entry name" value="AAA"/>
    <property type="match status" value="1"/>
</dbReference>
<evidence type="ECO:0000256" key="1">
    <source>
        <dbReference type="ARBA" id="ARBA00004651"/>
    </source>
</evidence>
<dbReference type="Gene3D" id="3.40.50.300">
    <property type="entry name" value="P-loop containing nucleotide triphosphate hydrolases"/>
    <property type="match status" value="1"/>
</dbReference>
<dbReference type="Proteomes" id="UP000006868">
    <property type="component" value="Chromosome"/>
</dbReference>
<gene>
    <name evidence="10" type="primary">msbA3</name>
    <name evidence="10" type="ORF">PPSC2_19590</name>
</gene>
<feature type="domain" description="ABC transporter" evidence="8">
    <location>
        <begin position="326"/>
        <end position="555"/>
    </location>
</feature>
<dbReference type="GO" id="GO:0005886">
    <property type="term" value="C:plasma membrane"/>
    <property type="evidence" value="ECO:0007669"/>
    <property type="project" value="UniProtKB-SubCell"/>
</dbReference>
<dbReference type="HOGENOM" id="CLU_000604_84_3_9"/>
<dbReference type="PATRIC" id="fig|886882.15.peg.4177"/>
<dbReference type="PROSITE" id="PS50929">
    <property type="entry name" value="ABC_TM1F"/>
    <property type="match status" value="1"/>
</dbReference>